<evidence type="ECO:0000256" key="1">
    <source>
        <dbReference type="ARBA" id="ARBA00022801"/>
    </source>
</evidence>
<dbReference type="OrthoDB" id="292013at2"/>
<dbReference type="PANTHER" id="PTHR45648">
    <property type="entry name" value="GDSL LIPASE/ACYLHYDROLASE FAMILY PROTEIN (AFU_ORTHOLOGUE AFUA_4G14700)"/>
    <property type="match status" value="1"/>
</dbReference>
<evidence type="ECO:0000313" key="3">
    <source>
        <dbReference type="Proteomes" id="UP000218418"/>
    </source>
</evidence>
<organism evidence="2 3">
    <name type="scientific">Calothrix parasitica NIES-267</name>
    <dbReference type="NCBI Taxonomy" id="1973488"/>
    <lineage>
        <taxon>Bacteria</taxon>
        <taxon>Bacillati</taxon>
        <taxon>Cyanobacteriota</taxon>
        <taxon>Cyanophyceae</taxon>
        <taxon>Nostocales</taxon>
        <taxon>Calotrichaceae</taxon>
        <taxon>Calothrix</taxon>
    </lineage>
</organism>
<dbReference type="InterPro" id="IPR051058">
    <property type="entry name" value="GDSL_Est/Lipase"/>
</dbReference>
<dbReference type="GO" id="GO:0016788">
    <property type="term" value="F:hydrolase activity, acting on ester bonds"/>
    <property type="evidence" value="ECO:0007669"/>
    <property type="project" value="InterPro"/>
</dbReference>
<dbReference type="Proteomes" id="UP000218418">
    <property type="component" value="Chromosome"/>
</dbReference>
<dbReference type="EMBL" id="AP018227">
    <property type="protein sequence ID" value="BAY80709.1"/>
    <property type="molecule type" value="Genomic_DNA"/>
</dbReference>
<reference evidence="2 3" key="1">
    <citation type="submission" date="2017-06" db="EMBL/GenBank/DDBJ databases">
        <title>Genome sequencing of cyanobaciteial culture collection at National Institute for Environmental Studies (NIES).</title>
        <authorList>
            <person name="Hirose Y."/>
            <person name="Shimura Y."/>
            <person name="Fujisawa T."/>
            <person name="Nakamura Y."/>
            <person name="Kawachi M."/>
        </authorList>
    </citation>
    <scope>NUCLEOTIDE SEQUENCE [LARGE SCALE GENOMIC DNA]</scope>
    <source>
        <strain evidence="2 3">NIES-267</strain>
    </source>
</reference>
<dbReference type="InterPro" id="IPR036514">
    <property type="entry name" value="SGNH_hydro_sf"/>
</dbReference>
<gene>
    <name evidence="2" type="ORF">NIES267_01660</name>
</gene>
<dbReference type="Gene3D" id="3.40.50.1110">
    <property type="entry name" value="SGNH hydrolase"/>
    <property type="match status" value="1"/>
</dbReference>
<dbReference type="InterPro" id="IPR001087">
    <property type="entry name" value="GDSL"/>
</dbReference>
<protein>
    <recommendedName>
        <fullName evidence="4">GDSL family lipase</fullName>
    </recommendedName>
</protein>
<evidence type="ECO:0000313" key="2">
    <source>
        <dbReference type="EMBL" id="BAY80709.1"/>
    </source>
</evidence>
<dbReference type="Pfam" id="PF00657">
    <property type="entry name" value="Lipase_GDSL"/>
    <property type="match status" value="1"/>
</dbReference>
<name>A0A1Z4LHQ0_9CYAN</name>
<dbReference type="AlphaFoldDB" id="A0A1Z4LHQ0"/>
<dbReference type="CDD" id="cd01846">
    <property type="entry name" value="fatty_acyltransferase_like"/>
    <property type="match status" value="1"/>
</dbReference>
<dbReference type="SUPFAM" id="SSF52266">
    <property type="entry name" value="SGNH hydrolase"/>
    <property type="match status" value="1"/>
</dbReference>
<proteinExistence type="predicted"/>
<dbReference type="PANTHER" id="PTHR45648:SF5">
    <property type="entry name" value="OS04G0577300 PROTEIN"/>
    <property type="match status" value="1"/>
</dbReference>
<evidence type="ECO:0008006" key="4">
    <source>
        <dbReference type="Google" id="ProtNLM"/>
    </source>
</evidence>
<keyword evidence="3" id="KW-1185">Reference proteome</keyword>
<sequence length="412" mass="45119">MINQNYQSITNISLLKEISPQAATNSFTNFITFGDSLADVGNFYITNRSTNPESPPYADGRFSNGELVPEIIAKELGLSASTPSLDGGNNYAFGTAETGSGFSDEGLPNVGEQIKAYLNTDTPVESDIFFISAGSNNFFPDIDDEIIPDNIAAPASVLEGLTENITTLADAGAENFIIPNLALLGTVPYAKEGGISDALNSASTEFNSLLDTKLDNLSEELGINIIELDIASEIARIRANPEDFGLVNVEEPALNENNEIVVPNPNQYFWWDEFHATNLVSNLIAQAVIDEIPKNTVGFKNTNTFSLVSYFKNSLTASFEENSSDSAFTFRNANEYLHEFVISNTIEIDSANKTNLNLENEFYKGLASTKFESTEKFDLSYIPTFTTNNDSFYQIEFVDSIFKFDGLSLTTN</sequence>
<accession>A0A1Z4LHQ0</accession>
<keyword evidence="1" id="KW-0378">Hydrolase</keyword>